<feature type="binding site" evidence="3">
    <location>
        <begin position="205"/>
        <end position="207"/>
    </location>
    <ligand>
        <name>NAD(+)</name>
        <dbReference type="ChEBI" id="CHEBI:57540"/>
    </ligand>
</feature>
<comment type="caution">
    <text evidence="6">The sequence shown here is derived from an EMBL/GenBank/DDBJ whole genome shotgun (WGS) entry which is preliminary data.</text>
</comment>
<accession>A0A4R7J1B3</accession>
<dbReference type="InterPro" id="IPR026590">
    <property type="entry name" value="Ssirtuin_cat_dom"/>
</dbReference>
<keyword evidence="7" id="KW-1185">Reference proteome</keyword>
<evidence type="ECO:0000256" key="4">
    <source>
        <dbReference type="PROSITE-ProRule" id="PRU00236"/>
    </source>
</evidence>
<keyword evidence="3 4" id="KW-0862">Zinc</keyword>
<dbReference type="EMBL" id="SOAW01000002">
    <property type="protein sequence ID" value="TDT30931.1"/>
    <property type="molecule type" value="Genomic_DNA"/>
</dbReference>
<feature type="binding site" evidence="3 4">
    <location>
        <position position="139"/>
    </location>
    <ligand>
        <name>Zn(2+)</name>
        <dbReference type="ChEBI" id="CHEBI:29105"/>
    </ligand>
</feature>
<dbReference type="RefSeq" id="WP_243831906.1">
    <property type="nucleotide sequence ID" value="NZ_SOAW01000002.1"/>
</dbReference>
<dbReference type="CDD" id="cd01412">
    <property type="entry name" value="SIRT5_Af1_CobB"/>
    <property type="match status" value="1"/>
</dbReference>
<dbReference type="SUPFAM" id="SSF52467">
    <property type="entry name" value="DHS-like NAD/FAD-binding domain"/>
    <property type="match status" value="1"/>
</dbReference>
<dbReference type="GO" id="GO:0036054">
    <property type="term" value="F:protein-malonyllysine demalonylase activity"/>
    <property type="evidence" value="ECO:0007669"/>
    <property type="project" value="InterPro"/>
</dbReference>
<evidence type="ECO:0000313" key="6">
    <source>
        <dbReference type="EMBL" id="TDT30931.1"/>
    </source>
</evidence>
<feature type="active site" description="Proton acceptor" evidence="3 4">
    <location>
        <position position="131"/>
    </location>
</feature>
<feature type="binding site" evidence="3">
    <location>
        <begin position="231"/>
        <end position="233"/>
    </location>
    <ligand>
        <name>NAD(+)</name>
        <dbReference type="ChEBI" id="CHEBI:57540"/>
    </ligand>
</feature>
<dbReference type="PANTHER" id="PTHR11085">
    <property type="entry name" value="NAD-DEPENDENT PROTEIN DEACYLASE SIRTUIN-5, MITOCHONDRIAL-RELATED"/>
    <property type="match status" value="1"/>
</dbReference>
<feature type="binding site" evidence="3">
    <location>
        <position position="80"/>
    </location>
    <ligand>
        <name>substrate</name>
    </ligand>
</feature>
<dbReference type="InterPro" id="IPR050134">
    <property type="entry name" value="NAD-dep_sirtuin_deacylases"/>
</dbReference>
<name>A0A4R7J1B3_9ACTN</name>
<keyword evidence="3" id="KW-0963">Cytoplasm</keyword>
<feature type="binding site" evidence="3 4">
    <location>
        <position position="142"/>
    </location>
    <ligand>
        <name>Zn(2+)</name>
        <dbReference type="ChEBI" id="CHEBI:29105"/>
    </ligand>
</feature>
<evidence type="ECO:0000259" key="5">
    <source>
        <dbReference type="PROSITE" id="PS50305"/>
    </source>
</evidence>
<dbReference type="Gene3D" id="3.30.1600.10">
    <property type="entry name" value="SIR2/SIRT2 'Small Domain"/>
    <property type="match status" value="1"/>
</dbReference>
<comment type="subcellular location">
    <subcellularLocation>
        <location evidence="3">Cytoplasm</location>
    </subcellularLocation>
</comment>
<evidence type="ECO:0000256" key="3">
    <source>
        <dbReference type="HAMAP-Rule" id="MF_01121"/>
    </source>
</evidence>
<evidence type="ECO:0000256" key="2">
    <source>
        <dbReference type="ARBA" id="ARBA00023027"/>
    </source>
</evidence>
<dbReference type="AlphaFoldDB" id="A0A4R7J1B3"/>
<evidence type="ECO:0000256" key="1">
    <source>
        <dbReference type="ARBA" id="ARBA00022679"/>
    </source>
</evidence>
<dbReference type="HAMAP" id="MF_01121">
    <property type="entry name" value="Sirtuin_ClassIII"/>
    <property type="match status" value="1"/>
</dbReference>
<keyword evidence="3 4" id="KW-0479">Metal-binding</keyword>
<feature type="binding site" evidence="3">
    <location>
        <begin position="113"/>
        <end position="116"/>
    </location>
    <ligand>
        <name>NAD(+)</name>
        <dbReference type="ChEBI" id="CHEBI:57540"/>
    </ligand>
</feature>
<protein>
    <recommendedName>
        <fullName evidence="3">NAD-dependent protein deacylase</fullName>
        <ecNumber evidence="3">2.3.1.286</ecNumber>
    </recommendedName>
    <alternativeName>
        <fullName evidence="3">Regulatory protein SIR2 homolog</fullName>
    </alternativeName>
</protein>
<reference evidence="6 7" key="1">
    <citation type="submission" date="2019-03" db="EMBL/GenBank/DDBJ databases">
        <title>Genomic Encyclopedia of Archaeal and Bacterial Type Strains, Phase II (KMG-II): from individual species to whole genera.</title>
        <authorList>
            <person name="Goeker M."/>
        </authorList>
    </citation>
    <scope>NUCLEOTIDE SEQUENCE [LARGE SCALE GENOMIC DNA]</scope>
    <source>
        <strain evidence="6 7">DSM 24323</strain>
    </source>
</reference>
<dbReference type="Proteomes" id="UP000295371">
    <property type="component" value="Unassembled WGS sequence"/>
</dbReference>
<dbReference type="PANTHER" id="PTHR11085:SF10">
    <property type="entry name" value="NAD-DEPENDENT PROTEIN DEACYLASE SIRTUIN-5, MITOCHONDRIAL-RELATED"/>
    <property type="match status" value="1"/>
</dbReference>
<dbReference type="InterPro" id="IPR029035">
    <property type="entry name" value="DHS-like_NAD/FAD-binding_dom"/>
</dbReference>
<comment type="caution">
    <text evidence="3">Lacks conserved residue(s) required for the propagation of feature annotation.</text>
</comment>
<organism evidence="6 7">
    <name type="scientific">Naumannella halotolerans</name>
    <dbReference type="NCBI Taxonomy" id="993414"/>
    <lineage>
        <taxon>Bacteria</taxon>
        <taxon>Bacillati</taxon>
        <taxon>Actinomycetota</taxon>
        <taxon>Actinomycetes</taxon>
        <taxon>Propionibacteriales</taxon>
        <taxon>Propionibacteriaceae</taxon>
        <taxon>Naumannella</taxon>
    </lineage>
</organism>
<dbReference type="GO" id="GO:0008270">
    <property type="term" value="F:zinc ion binding"/>
    <property type="evidence" value="ECO:0007669"/>
    <property type="project" value="UniProtKB-UniRule"/>
</dbReference>
<dbReference type="NCBIfam" id="NF001753">
    <property type="entry name" value="PRK00481.1-3"/>
    <property type="match status" value="1"/>
</dbReference>
<comment type="similarity">
    <text evidence="3">Belongs to the sirtuin family. Class III subfamily.</text>
</comment>
<proteinExistence type="inferred from homology"/>
<sequence>MSSEPATTDLPEPIEVPEPIAELVRSASTVGVLTGAGMSAESGVPTFRDAQTGLWARYDPMTLATPEAFAEQPDLVWAWYAWRLRLMQEVAPNAGHLALARWGRRVPVGIATQNVDDLHERAGSIDVAHLHGTLFDLRCFDCGRPYHGTVEIPTEQVERLEPPHCQVCFGPVRPGIVWFGEMLPAEAFERAQALAVGVDLLLVVGTSGLVQPAAGIPLLAKTSGVPTIELNPDETPFSDHADQVWRTTAAVGLPAMAALLDDDDRD</sequence>
<dbReference type="GO" id="GO:0070403">
    <property type="term" value="F:NAD+ binding"/>
    <property type="evidence" value="ECO:0007669"/>
    <property type="project" value="UniProtKB-UniRule"/>
</dbReference>
<dbReference type="GO" id="GO:0017136">
    <property type="term" value="F:histone deacetylase activity, NAD-dependent"/>
    <property type="evidence" value="ECO:0007669"/>
    <property type="project" value="TreeGrafter"/>
</dbReference>
<dbReference type="InterPro" id="IPR026591">
    <property type="entry name" value="Sirtuin_cat_small_dom_sf"/>
</dbReference>
<dbReference type="InterPro" id="IPR003000">
    <property type="entry name" value="Sirtuin"/>
</dbReference>
<feature type="domain" description="Deacetylase sirtuin-type" evidence="5">
    <location>
        <begin position="10"/>
        <end position="263"/>
    </location>
</feature>
<keyword evidence="2 3" id="KW-0520">NAD</keyword>
<comment type="domain">
    <text evidence="3">2 residues (Tyr-80 and Arg-83) present in a large hydrophobic pocket are probably involved in substrate specificity. They are important for desuccinylation activity, but dispensable for deacetylation activity.</text>
</comment>
<dbReference type="GO" id="GO:0036055">
    <property type="term" value="F:protein-succinyllysine desuccinylase activity"/>
    <property type="evidence" value="ECO:0007669"/>
    <property type="project" value="UniProtKB-UniRule"/>
</dbReference>
<dbReference type="PROSITE" id="PS50305">
    <property type="entry name" value="SIRTUIN"/>
    <property type="match status" value="1"/>
</dbReference>
<comment type="cofactor">
    <cofactor evidence="3">
        <name>Zn(2+)</name>
        <dbReference type="ChEBI" id="CHEBI:29105"/>
    </cofactor>
    <text evidence="3">Binds 1 zinc ion per subunit.</text>
</comment>
<feature type="binding site" evidence="3">
    <location>
        <position position="249"/>
    </location>
    <ligand>
        <name>NAD(+)</name>
        <dbReference type="ChEBI" id="CHEBI:57540"/>
    </ligand>
</feature>
<dbReference type="GO" id="GO:0005737">
    <property type="term" value="C:cytoplasm"/>
    <property type="evidence" value="ECO:0007669"/>
    <property type="project" value="UniProtKB-SubCell"/>
</dbReference>
<feature type="binding site" evidence="3 4">
    <location>
        <position position="168"/>
    </location>
    <ligand>
        <name>Zn(2+)</name>
        <dbReference type="ChEBI" id="CHEBI:29105"/>
    </ligand>
</feature>
<feature type="binding site" evidence="3">
    <location>
        <position position="83"/>
    </location>
    <ligand>
        <name>substrate</name>
    </ligand>
</feature>
<dbReference type="EC" id="2.3.1.286" evidence="3"/>
<dbReference type="InterPro" id="IPR027546">
    <property type="entry name" value="Sirtuin_class_III"/>
</dbReference>
<comment type="catalytic activity">
    <reaction evidence="3">
        <text>N(6)-succinyl-L-lysyl-[protein] + NAD(+) + H2O = 2''-O-succinyl-ADP-D-ribose + nicotinamide + L-lysyl-[protein]</text>
        <dbReference type="Rhea" id="RHEA:47668"/>
        <dbReference type="Rhea" id="RHEA-COMP:9752"/>
        <dbReference type="Rhea" id="RHEA-COMP:11877"/>
        <dbReference type="ChEBI" id="CHEBI:15377"/>
        <dbReference type="ChEBI" id="CHEBI:17154"/>
        <dbReference type="ChEBI" id="CHEBI:29969"/>
        <dbReference type="ChEBI" id="CHEBI:57540"/>
        <dbReference type="ChEBI" id="CHEBI:87830"/>
        <dbReference type="ChEBI" id="CHEBI:87832"/>
    </reaction>
</comment>
<evidence type="ECO:0000313" key="7">
    <source>
        <dbReference type="Proteomes" id="UP000295371"/>
    </source>
</evidence>
<gene>
    <name evidence="3" type="primary">cobB</name>
    <name evidence="6" type="ORF">CLV29_2339</name>
</gene>
<keyword evidence="1" id="KW-0808">Transferase</keyword>
<dbReference type="Gene3D" id="3.40.50.1220">
    <property type="entry name" value="TPP-binding domain"/>
    <property type="match status" value="1"/>
</dbReference>
<feature type="binding site" evidence="3 4">
    <location>
        <position position="165"/>
    </location>
    <ligand>
        <name>Zn(2+)</name>
        <dbReference type="ChEBI" id="CHEBI:29105"/>
    </ligand>
</feature>
<dbReference type="Pfam" id="PF02146">
    <property type="entry name" value="SIR2"/>
    <property type="match status" value="1"/>
</dbReference>
<comment type="catalytic activity">
    <reaction evidence="3">
        <text>N(6)-acetyl-L-lysyl-[protein] + NAD(+) + H2O = 2''-O-acetyl-ADP-D-ribose + nicotinamide + L-lysyl-[protein]</text>
        <dbReference type="Rhea" id="RHEA:43636"/>
        <dbReference type="Rhea" id="RHEA-COMP:9752"/>
        <dbReference type="Rhea" id="RHEA-COMP:10731"/>
        <dbReference type="ChEBI" id="CHEBI:15377"/>
        <dbReference type="ChEBI" id="CHEBI:17154"/>
        <dbReference type="ChEBI" id="CHEBI:29969"/>
        <dbReference type="ChEBI" id="CHEBI:57540"/>
        <dbReference type="ChEBI" id="CHEBI:61930"/>
        <dbReference type="ChEBI" id="CHEBI:83767"/>
        <dbReference type="EC" id="2.3.1.286"/>
    </reaction>
</comment>
<comment type="function">
    <text evidence="3">NAD-dependent lysine deacetylase and desuccinylase that specifically removes acetyl and succinyl groups on target proteins. Modulates the activities of several proteins which are inactive in their acylated form.</text>
</comment>